<dbReference type="InterPro" id="IPR013517">
    <property type="entry name" value="FG-GAP"/>
</dbReference>
<feature type="signal peptide" evidence="2">
    <location>
        <begin position="1"/>
        <end position="27"/>
    </location>
</feature>
<keyword evidence="1 2" id="KW-0732">Signal</keyword>
<evidence type="ECO:0000313" key="4">
    <source>
        <dbReference type="Proteomes" id="UP001235744"/>
    </source>
</evidence>
<dbReference type="InterPro" id="IPR011024">
    <property type="entry name" value="G_crystallin-like"/>
</dbReference>
<dbReference type="SUPFAM" id="SSF49695">
    <property type="entry name" value="gamma-Crystallin-like"/>
    <property type="match status" value="1"/>
</dbReference>
<reference evidence="3 4" key="1">
    <citation type="submission" date="2023-03" db="EMBL/GenBank/DDBJ databases">
        <title>Isolation and description of six Streptomyces strains from soil environments, able to metabolize different microbial glucans.</title>
        <authorList>
            <person name="Widen T."/>
            <person name="Larsbrink J."/>
        </authorList>
    </citation>
    <scope>NUCLEOTIDE SEQUENCE [LARGE SCALE GENOMIC DNA]</scope>
    <source>
        <strain evidence="3 4">Alt2</strain>
    </source>
</reference>
<dbReference type="Pfam" id="PF13517">
    <property type="entry name" value="FG-GAP_3"/>
    <property type="match status" value="1"/>
</dbReference>
<dbReference type="Pfam" id="PF03995">
    <property type="entry name" value="Inhibitor_I36"/>
    <property type="match status" value="1"/>
</dbReference>
<keyword evidence="4" id="KW-1185">Reference proteome</keyword>
<dbReference type="InterPro" id="IPR028994">
    <property type="entry name" value="Integrin_alpha_N"/>
</dbReference>
<accession>A0ABY9IW50</accession>
<dbReference type="RefSeq" id="WP_306070557.1">
    <property type="nucleotide sequence ID" value="NZ_CP120988.1"/>
</dbReference>
<dbReference type="Gene3D" id="2.60.20.10">
    <property type="entry name" value="Crystallins"/>
    <property type="match status" value="1"/>
</dbReference>
<feature type="chain" id="PRO_5046134198" evidence="2">
    <location>
        <begin position="28"/>
        <end position="409"/>
    </location>
</feature>
<dbReference type="Gene3D" id="2.130.10.130">
    <property type="entry name" value="Integrin alpha, N-terminal"/>
    <property type="match status" value="1"/>
</dbReference>
<evidence type="ECO:0000256" key="1">
    <source>
        <dbReference type="ARBA" id="ARBA00022729"/>
    </source>
</evidence>
<dbReference type="SUPFAM" id="SSF69318">
    <property type="entry name" value="Integrin alpha N-terminal domain"/>
    <property type="match status" value="1"/>
</dbReference>
<dbReference type="EMBL" id="CP120988">
    <property type="protein sequence ID" value="WLQ58228.1"/>
    <property type="molecule type" value="Genomic_DNA"/>
</dbReference>
<protein>
    <submittedName>
        <fullName evidence="3">FG-GAP-like repeat-containing protein</fullName>
    </submittedName>
</protein>
<dbReference type="InterPro" id="IPR006311">
    <property type="entry name" value="TAT_signal"/>
</dbReference>
<dbReference type="PROSITE" id="PS51318">
    <property type="entry name" value="TAT"/>
    <property type="match status" value="1"/>
</dbReference>
<name>A0ABY9IW50_9ACTN</name>
<organism evidence="3 4">
    <name type="scientific">Streptomyces poriferorum</name>
    <dbReference type="NCBI Taxonomy" id="2798799"/>
    <lineage>
        <taxon>Bacteria</taxon>
        <taxon>Bacillati</taxon>
        <taxon>Actinomycetota</taxon>
        <taxon>Actinomycetes</taxon>
        <taxon>Kitasatosporales</taxon>
        <taxon>Streptomycetaceae</taxon>
        <taxon>Streptomyces</taxon>
    </lineage>
</organism>
<evidence type="ECO:0000313" key="3">
    <source>
        <dbReference type="EMBL" id="WLQ58228.1"/>
    </source>
</evidence>
<dbReference type="PANTHER" id="PTHR44103">
    <property type="entry name" value="PROPROTEIN CONVERTASE P"/>
    <property type="match status" value="1"/>
</dbReference>
<dbReference type="PANTHER" id="PTHR44103:SF1">
    <property type="entry name" value="PROPROTEIN CONVERTASE P"/>
    <property type="match status" value="1"/>
</dbReference>
<proteinExistence type="predicted"/>
<sequence>MRGTIPGRRAAATAVALAASLAALVTAAPQAAAADGAARCPSGKLCLFQYSYYTGQMKTLTGSQSSLGTFNDKTSSLVNDSSKWVVAHTSSNFGGETLILPPHLGELELSGGSFGKTWNNNIGSVMMAATEYEANTGVPWLDWGPRQKRPAGLPAAARFGDLNNDSVPDGVERADDGRLWFLSGLADAQGRPKARLVGGGWNVMTQLVRHGDYNGGGKEDLYARDKYGVLWFYPGRGDGTFGARVRVGGGWNTMYEISAAGDLNGDGRSDLLARDKAGVLWLYPGNGKGAFGHRKVSGTGGWNAVNRLVSPGDFNGDGRSDLLARDKSRGLYLYPGNGKGGFGARKKLPYAWPSDAPVISTGDVTGDGLSDILRPIDGQIHVYYGNGKGSISGPYADMSWDPASRVRLF</sequence>
<dbReference type="Proteomes" id="UP001235744">
    <property type="component" value="Chromosome"/>
</dbReference>
<gene>
    <name evidence="3" type="ORF">P8A19_23590</name>
</gene>
<evidence type="ECO:0000256" key="2">
    <source>
        <dbReference type="SAM" id="SignalP"/>
    </source>
</evidence>